<accession>A0A0J6WGK9</accession>
<proteinExistence type="predicted"/>
<organism evidence="1 2">
    <name type="scientific">Mycolicibacterium chlorophenolicum</name>
    <dbReference type="NCBI Taxonomy" id="37916"/>
    <lineage>
        <taxon>Bacteria</taxon>
        <taxon>Bacillati</taxon>
        <taxon>Actinomycetota</taxon>
        <taxon>Actinomycetes</taxon>
        <taxon>Mycobacteriales</taxon>
        <taxon>Mycobacteriaceae</taxon>
        <taxon>Mycolicibacterium</taxon>
    </lineage>
</organism>
<dbReference type="PATRIC" id="fig|37916.4.peg.892"/>
<gene>
    <name evidence="1" type="ORF">MCHLDSM_01023</name>
</gene>
<protein>
    <submittedName>
        <fullName evidence="1">Uncharacterized protein</fullName>
    </submittedName>
</protein>
<evidence type="ECO:0000313" key="2">
    <source>
        <dbReference type="Proteomes" id="UP000036513"/>
    </source>
</evidence>
<dbReference type="Proteomes" id="UP000036513">
    <property type="component" value="Unassembled WGS sequence"/>
</dbReference>
<name>A0A0J6WGK9_9MYCO</name>
<dbReference type="AlphaFoldDB" id="A0A0J6WGK9"/>
<reference evidence="1 2" key="1">
    <citation type="journal article" date="2015" name="Genome Biol. Evol.">
        <title>Characterization of Three Mycobacterium spp. with Potential Use in Bioremediation by Genome Sequencing and Comparative Genomics.</title>
        <authorList>
            <person name="Das S."/>
            <person name="Pettersson B.M."/>
            <person name="Behra P.R."/>
            <person name="Ramesh M."/>
            <person name="Dasgupta S."/>
            <person name="Bhattacharya A."/>
            <person name="Kirsebom L.A."/>
        </authorList>
    </citation>
    <scope>NUCLEOTIDE SEQUENCE [LARGE SCALE GENOMIC DNA]</scope>
    <source>
        <strain evidence="1 2">DSM 43826</strain>
    </source>
</reference>
<dbReference type="EMBL" id="JYNL01000009">
    <property type="protein sequence ID" value="KMO82400.1"/>
    <property type="molecule type" value="Genomic_DNA"/>
</dbReference>
<evidence type="ECO:0000313" key="1">
    <source>
        <dbReference type="EMBL" id="KMO82400.1"/>
    </source>
</evidence>
<comment type="caution">
    <text evidence="1">The sequence shown here is derived from an EMBL/GenBank/DDBJ whole genome shotgun (WGS) entry which is preliminary data.</text>
</comment>
<sequence>MEIDYAMAYDFIDDDGDGRPYQLRFRREQHFSDQGQLIAVIASAGRSDNGTTCFISRPGVSFTDVEQALDNWESWAMLTDRTVSLSRIRATITTKGLG</sequence>
<dbReference type="STRING" id="37916.MCHLDSM_01023"/>
<dbReference type="RefSeq" id="WP_048469024.1">
    <property type="nucleotide sequence ID" value="NZ_JYNL01000009.1"/>
</dbReference>
<keyword evidence="2" id="KW-1185">Reference proteome</keyword>